<accession>A0A9J9QCH2</accession>
<keyword evidence="2" id="KW-1185">Reference proteome</keyword>
<dbReference type="InterPro" id="IPR036388">
    <property type="entry name" value="WH-like_DNA-bd_sf"/>
</dbReference>
<reference evidence="1 2" key="1">
    <citation type="journal article" date="2010" name="J. Bacteriol.">
        <title>Completed genome sequence of the anaerobic iron-oxidizing bacterium Acidovorax ebreus strain TPSY.</title>
        <authorList>
            <person name="Byrne-Bailey K.G."/>
            <person name="Weber K.A."/>
            <person name="Chair A.H."/>
            <person name="Bose S."/>
            <person name="Knox T."/>
            <person name="Spanbauer T.L."/>
            <person name="Chertkov O."/>
            <person name="Coates J.D."/>
        </authorList>
    </citation>
    <scope>NUCLEOTIDE SEQUENCE [LARGE SCALE GENOMIC DNA]</scope>
    <source>
        <strain evidence="1 2">TPSY</strain>
    </source>
</reference>
<organism evidence="1 2">
    <name type="scientific">Acidovorax ebreus (strain TPSY)</name>
    <name type="common">Diaphorobacter sp. (strain TPSY)</name>
    <dbReference type="NCBI Taxonomy" id="535289"/>
    <lineage>
        <taxon>Bacteria</taxon>
        <taxon>Pseudomonadati</taxon>
        <taxon>Pseudomonadota</taxon>
        <taxon>Betaproteobacteria</taxon>
        <taxon>Burkholderiales</taxon>
        <taxon>Comamonadaceae</taxon>
        <taxon>Diaphorobacter</taxon>
    </lineage>
</organism>
<dbReference type="Proteomes" id="UP000000450">
    <property type="component" value="Chromosome"/>
</dbReference>
<gene>
    <name evidence="1" type="ordered locus">Dtpsy_1861</name>
</gene>
<sequence>MKKTNKFSPEVRERAVRMVQEQRGDYPSLWAAIESIAPKIGCVPQTLNEWVIRAVTDDVQEDGESPGGLAYRVEAGVFKRICDDAKRDKVSEAQVGIRPDATVWKMSIEEAASDGVTRNYCFNHGEARIGWENAGDLLTQNFEKMAELGGKEKSSLRHFGFNVQPGDVVVCLKTVKTIQAVGVVTGSYQYESDVPPGVRTDYVHKLPIHWLATGIDLDITALNGGKQLCKCLGTAKAGL</sequence>
<proteinExistence type="predicted"/>
<dbReference type="AlphaFoldDB" id="A0A9J9QCH2"/>
<protein>
    <submittedName>
        <fullName evidence="1">Uncharacterized protein</fullName>
    </submittedName>
</protein>
<evidence type="ECO:0000313" key="1">
    <source>
        <dbReference type="EMBL" id="ACM33318.1"/>
    </source>
</evidence>
<name>A0A9J9QCH2_ACIET</name>
<dbReference type="KEGG" id="dia:Dtpsy_1861"/>
<evidence type="ECO:0000313" key="2">
    <source>
        <dbReference type="Proteomes" id="UP000000450"/>
    </source>
</evidence>
<dbReference type="EMBL" id="CP001392">
    <property type="protein sequence ID" value="ACM33318.1"/>
    <property type="molecule type" value="Genomic_DNA"/>
</dbReference>
<dbReference type="REBASE" id="20042">
    <property type="entry name" value="DspTPMcrBCP"/>
</dbReference>
<dbReference type="Gene3D" id="1.10.10.10">
    <property type="entry name" value="Winged helix-like DNA-binding domain superfamily/Winged helix DNA-binding domain"/>
    <property type="match status" value="1"/>
</dbReference>